<dbReference type="SUPFAM" id="SSF57850">
    <property type="entry name" value="RING/U-box"/>
    <property type="match status" value="2"/>
</dbReference>
<dbReference type="GO" id="GO:0016740">
    <property type="term" value="F:transferase activity"/>
    <property type="evidence" value="ECO:0007669"/>
    <property type="project" value="UniProtKB-KW"/>
</dbReference>
<evidence type="ECO:0000313" key="9">
    <source>
        <dbReference type="EMBL" id="KAK9833675.1"/>
    </source>
</evidence>
<dbReference type="InterPro" id="IPR044066">
    <property type="entry name" value="TRIAD_supradom"/>
</dbReference>
<keyword evidence="4" id="KW-0677">Repeat</keyword>
<keyword evidence="6" id="KW-0833">Ubl conjugation pathway</keyword>
<keyword evidence="5" id="KW-0863">Zinc-finger</keyword>
<evidence type="ECO:0000256" key="6">
    <source>
        <dbReference type="ARBA" id="ARBA00022786"/>
    </source>
</evidence>
<comment type="caution">
    <text evidence="9">The sequence shown here is derived from an EMBL/GenBank/DDBJ whole genome shotgun (WGS) entry which is preliminary data.</text>
</comment>
<keyword evidence="2" id="KW-0808">Transferase</keyword>
<evidence type="ECO:0000313" key="10">
    <source>
        <dbReference type="Proteomes" id="UP001438707"/>
    </source>
</evidence>
<feature type="domain" description="RING-type" evidence="8">
    <location>
        <begin position="371"/>
        <end position="602"/>
    </location>
</feature>
<dbReference type="Gene3D" id="3.30.40.10">
    <property type="entry name" value="Zinc/RING finger domain, C3HC4 (zinc finger)"/>
    <property type="match status" value="1"/>
</dbReference>
<name>A0AAW1RJN6_9CHLO</name>
<comment type="pathway">
    <text evidence="1">Protein modification; protein ubiquitination.</text>
</comment>
<evidence type="ECO:0000256" key="3">
    <source>
        <dbReference type="ARBA" id="ARBA00022723"/>
    </source>
</evidence>
<dbReference type="GO" id="GO:0008270">
    <property type="term" value="F:zinc ion binding"/>
    <property type="evidence" value="ECO:0007669"/>
    <property type="project" value="UniProtKB-KW"/>
</dbReference>
<dbReference type="PROSITE" id="PS51873">
    <property type="entry name" value="TRIAD"/>
    <property type="match status" value="1"/>
</dbReference>
<proteinExistence type="predicted"/>
<keyword evidence="10" id="KW-1185">Reference proteome</keyword>
<evidence type="ECO:0000259" key="8">
    <source>
        <dbReference type="PROSITE" id="PS51873"/>
    </source>
</evidence>
<evidence type="ECO:0000256" key="2">
    <source>
        <dbReference type="ARBA" id="ARBA00022679"/>
    </source>
</evidence>
<dbReference type="InterPro" id="IPR013083">
    <property type="entry name" value="Znf_RING/FYVE/PHD"/>
</dbReference>
<evidence type="ECO:0000256" key="7">
    <source>
        <dbReference type="ARBA" id="ARBA00022833"/>
    </source>
</evidence>
<dbReference type="EMBL" id="JALJOS010000010">
    <property type="protein sequence ID" value="KAK9833675.1"/>
    <property type="molecule type" value="Genomic_DNA"/>
</dbReference>
<evidence type="ECO:0000256" key="4">
    <source>
        <dbReference type="ARBA" id="ARBA00022737"/>
    </source>
</evidence>
<reference evidence="9 10" key="1">
    <citation type="journal article" date="2024" name="Nat. Commun.">
        <title>Phylogenomics reveals the evolutionary origins of lichenization in chlorophyte algae.</title>
        <authorList>
            <person name="Puginier C."/>
            <person name="Libourel C."/>
            <person name="Otte J."/>
            <person name="Skaloud P."/>
            <person name="Haon M."/>
            <person name="Grisel S."/>
            <person name="Petersen M."/>
            <person name="Berrin J.G."/>
            <person name="Delaux P.M."/>
            <person name="Dal Grande F."/>
            <person name="Keller J."/>
        </authorList>
    </citation>
    <scope>NUCLEOTIDE SEQUENCE [LARGE SCALE GENOMIC DNA]</scope>
    <source>
        <strain evidence="9 10">SAG 2145</strain>
    </source>
</reference>
<dbReference type="PANTHER" id="PTHR22770">
    <property type="entry name" value="UBIQUITIN CONJUGATING ENZYME 7 INTERACTING PROTEIN-RELATED"/>
    <property type="match status" value="1"/>
</dbReference>
<dbReference type="Pfam" id="PF26200">
    <property type="entry name" value="Rcat_RNF216"/>
    <property type="match status" value="1"/>
</dbReference>
<dbReference type="AlphaFoldDB" id="A0AAW1RJN6"/>
<organism evidence="9 10">
    <name type="scientific">Apatococcus lobatus</name>
    <dbReference type="NCBI Taxonomy" id="904363"/>
    <lineage>
        <taxon>Eukaryota</taxon>
        <taxon>Viridiplantae</taxon>
        <taxon>Chlorophyta</taxon>
        <taxon>core chlorophytes</taxon>
        <taxon>Trebouxiophyceae</taxon>
        <taxon>Chlorellales</taxon>
        <taxon>Chlorellaceae</taxon>
        <taxon>Apatococcus</taxon>
    </lineage>
</organism>
<protein>
    <recommendedName>
        <fullName evidence="8">RING-type domain-containing protein</fullName>
    </recommendedName>
</protein>
<evidence type="ECO:0000256" key="1">
    <source>
        <dbReference type="ARBA" id="ARBA00004906"/>
    </source>
</evidence>
<sequence>MAHPSVERRHEEEIWLRELEFLQTCIQCGQVFRELDNSSTACKFHTDAPVGHVIDNPYPSVIPKHEYSFNLTGWRCCGQTLDSLPGCTNGHHPGCHTRAGMYWGDSTIERPVFHDFAGKPFLLALDSLSCCNQRVFDIPGCIKEKHRGSLTMTNEKLDDVTRRRKQTFCEQVKCRRKQGGQWNTCQNCHQQYDPSANRSKGCAKHPGAQTFVRQQNRIVYCMFMCCGKTVCDAPACNPLGRWGAGHVSEELIFEPWAPDRAPQLQSNMQEEGTVIGDGLTACCSKGLTEVPGCQPCNHEPDRKDIRKATHAFIRDKIIKEFQKLYTRKESMPAPSGQQQLLTPAEVRAAVQAALAQQGLPLTSQHDAAKHVKATCNICMEELPWAGCIISQQNAILKDSETTCCPDGKHIVCRQCMTELVKSKVADGIVEIKCLDPSCAARAVTPNEISRCITSQAQEVYSKALEAAAFGAVKDGISCPKCNYLEFKADQEALLTSFHCRNCYQVTCLKCSEAIDTASKKPHTCHLTFDRARIELEEVLTKAAVCHCYGCGTEIIKELGCNKMTCARCNRVMCYLCNKTKDEEGLSDFYHHFGAPPKCWLFDQAATDQTEQKAVKDRTVAAVNTYLAGIDAATAFQLGTTSPLLADIRQRINVPLPL</sequence>
<dbReference type="PANTHER" id="PTHR22770:SF47">
    <property type="entry name" value="E3 UBIQUITIN-PROTEIN LIGASE RNF216"/>
    <property type="match status" value="1"/>
</dbReference>
<dbReference type="Proteomes" id="UP001438707">
    <property type="component" value="Unassembled WGS sequence"/>
</dbReference>
<dbReference type="InterPro" id="IPR051628">
    <property type="entry name" value="LUBAC_E3_Ligases"/>
</dbReference>
<dbReference type="Gene3D" id="1.20.120.1750">
    <property type="match status" value="1"/>
</dbReference>
<accession>A0AAW1RJN6</accession>
<keyword evidence="3" id="KW-0479">Metal-binding</keyword>
<gene>
    <name evidence="9" type="ORF">WJX74_002401</name>
</gene>
<keyword evidence="7" id="KW-0862">Zinc</keyword>
<evidence type="ECO:0000256" key="5">
    <source>
        <dbReference type="ARBA" id="ARBA00022771"/>
    </source>
</evidence>